<feature type="non-terminal residue" evidence="2">
    <location>
        <position position="1"/>
    </location>
</feature>
<gene>
    <name evidence="2" type="ORF">Ciccas_011407</name>
</gene>
<evidence type="ECO:0000313" key="3">
    <source>
        <dbReference type="Proteomes" id="UP001626550"/>
    </source>
</evidence>
<sequence>ANGCRLSGIKMPYWLICFALVILGLVLRLVSPIIKLKPPVDKNELFVYCTSAVYKTEKVEKWLGYKPRFSYQMAKTRSMAYYGYIAHNRDYISKARKRAHLPLEQ</sequence>
<comment type="caution">
    <text evidence="2">The sequence shown here is derived from an EMBL/GenBank/DDBJ whole genome shotgun (WGS) entry which is preliminary data.</text>
</comment>
<dbReference type="EMBL" id="JBJKFK010003308">
    <property type="protein sequence ID" value="KAL3310035.1"/>
    <property type="molecule type" value="Genomic_DNA"/>
</dbReference>
<name>A0ABD2PRC0_9PLAT</name>
<feature type="transmembrane region" description="Helical" evidence="1">
    <location>
        <begin position="12"/>
        <end position="30"/>
    </location>
</feature>
<organism evidence="2 3">
    <name type="scientific">Cichlidogyrus casuarinus</name>
    <dbReference type="NCBI Taxonomy" id="1844966"/>
    <lineage>
        <taxon>Eukaryota</taxon>
        <taxon>Metazoa</taxon>
        <taxon>Spiralia</taxon>
        <taxon>Lophotrochozoa</taxon>
        <taxon>Platyhelminthes</taxon>
        <taxon>Monogenea</taxon>
        <taxon>Monopisthocotylea</taxon>
        <taxon>Dactylogyridea</taxon>
        <taxon>Ancyrocephalidae</taxon>
        <taxon>Cichlidogyrus</taxon>
    </lineage>
</organism>
<keyword evidence="1" id="KW-1133">Transmembrane helix</keyword>
<dbReference type="AlphaFoldDB" id="A0ABD2PRC0"/>
<protein>
    <recommendedName>
        <fullName evidence="4">NAD(P)-dependent oxidoreductase</fullName>
    </recommendedName>
</protein>
<dbReference type="Proteomes" id="UP001626550">
    <property type="component" value="Unassembled WGS sequence"/>
</dbReference>
<keyword evidence="1" id="KW-0812">Transmembrane</keyword>
<accession>A0ABD2PRC0</accession>
<evidence type="ECO:0000313" key="2">
    <source>
        <dbReference type="EMBL" id="KAL3310035.1"/>
    </source>
</evidence>
<proteinExistence type="predicted"/>
<keyword evidence="3" id="KW-1185">Reference proteome</keyword>
<evidence type="ECO:0000256" key="1">
    <source>
        <dbReference type="SAM" id="Phobius"/>
    </source>
</evidence>
<reference evidence="2 3" key="1">
    <citation type="submission" date="2024-11" db="EMBL/GenBank/DDBJ databases">
        <title>Adaptive evolution of stress response genes in parasites aligns with host niche diversity.</title>
        <authorList>
            <person name="Hahn C."/>
            <person name="Resl P."/>
        </authorList>
    </citation>
    <scope>NUCLEOTIDE SEQUENCE [LARGE SCALE GENOMIC DNA]</scope>
    <source>
        <strain evidence="2">EGGRZ-B1_66</strain>
        <tissue evidence="2">Body</tissue>
    </source>
</reference>
<evidence type="ECO:0008006" key="4">
    <source>
        <dbReference type="Google" id="ProtNLM"/>
    </source>
</evidence>
<keyword evidence="1" id="KW-0472">Membrane</keyword>